<evidence type="ECO:0000259" key="2">
    <source>
        <dbReference type="Pfam" id="PF20150"/>
    </source>
</evidence>
<evidence type="ECO:0000256" key="1">
    <source>
        <dbReference type="SAM" id="MobiDB-lite"/>
    </source>
</evidence>
<organism evidence="3 4">
    <name type="scientific">Fusarium longipes</name>
    <dbReference type="NCBI Taxonomy" id="694270"/>
    <lineage>
        <taxon>Eukaryota</taxon>
        <taxon>Fungi</taxon>
        <taxon>Dikarya</taxon>
        <taxon>Ascomycota</taxon>
        <taxon>Pezizomycotina</taxon>
        <taxon>Sordariomycetes</taxon>
        <taxon>Hypocreomycetidae</taxon>
        <taxon>Hypocreales</taxon>
        <taxon>Nectriaceae</taxon>
        <taxon>Fusarium</taxon>
    </lineage>
</organism>
<dbReference type="GO" id="GO:0016740">
    <property type="term" value="F:transferase activity"/>
    <property type="evidence" value="ECO:0007669"/>
    <property type="project" value="UniProtKB-KW"/>
</dbReference>
<evidence type="ECO:0000313" key="4">
    <source>
        <dbReference type="Proteomes" id="UP000266234"/>
    </source>
</evidence>
<name>A0A395RI41_9HYPO</name>
<gene>
    <name evidence="3" type="ORF">FLONG3_11096</name>
</gene>
<comment type="caution">
    <text evidence="3">The sequence shown here is derived from an EMBL/GenBank/DDBJ whole genome shotgun (WGS) entry which is preliminary data.</text>
</comment>
<dbReference type="Proteomes" id="UP000266234">
    <property type="component" value="Unassembled WGS sequence"/>
</dbReference>
<dbReference type="Pfam" id="PF20150">
    <property type="entry name" value="2EXR"/>
    <property type="match status" value="1"/>
</dbReference>
<proteinExistence type="predicted"/>
<keyword evidence="3" id="KW-0808">Transferase</keyword>
<evidence type="ECO:0000313" key="3">
    <source>
        <dbReference type="EMBL" id="RGP59774.1"/>
    </source>
</evidence>
<keyword evidence="4" id="KW-1185">Reference proteome</keyword>
<dbReference type="OrthoDB" id="3596450at2759"/>
<protein>
    <submittedName>
        <fullName evidence="3">Glutathione s-transferase omega 2</fullName>
    </submittedName>
</protein>
<dbReference type="AlphaFoldDB" id="A0A395RI41"/>
<feature type="domain" description="2EXR" evidence="2">
    <location>
        <begin position="10"/>
        <end position="112"/>
    </location>
</feature>
<accession>A0A395RI41</accession>
<reference evidence="3 4" key="1">
    <citation type="journal article" date="2018" name="PLoS Pathog.">
        <title>Evolution of structural diversity of trichothecenes, a family of toxins produced by plant pathogenic and entomopathogenic fungi.</title>
        <authorList>
            <person name="Proctor R.H."/>
            <person name="McCormick S.P."/>
            <person name="Kim H.S."/>
            <person name="Cardoza R.E."/>
            <person name="Stanley A.M."/>
            <person name="Lindo L."/>
            <person name="Kelly A."/>
            <person name="Brown D.W."/>
            <person name="Lee T."/>
            <person name="Vaughan M.M."/>
            <person name="Alexander N.J."/>
            <person name="Busman M."/>
            <person name="Gutierrez S."/>
        </authorList>
    </citation>
    <scope>NUCLEOTIDE SEQUENCE [LARGE SCALE GENOMIC DNA]</scope>
    <source>
        <strain evidence="3 4">NRRL 20695</strain>
    </source>
</reference>
<feature type="region of interest" description="Disordered" evidence="1">
    <location>
        <begin position="389"/>
        <end position="417"/>
    </location>
</feature>
<sequence length="417" mass="47878">MAPDKDTDIFPYFLDLPKEIQLSIWEAAVRPVPGDRHVHRFSVAGFPLRHTDRKHLQLQRITDINPRPVCCSSFTLPSDDVDGNPNDSVYLLDSGLWTACKDSRDAMEKRFKKNEWWSHIKSPYHPKFTAMPGQYLCQKGTTHTASYKDYDGVVRHITISYERDLVHLDPRHLCNVQNIDWFHMSNDIFDLPVFDKRSEDEPIVKPSFVGENIALDYDGSIFDTFTSKKLHFRGKELETRSMDLLDMCLFLCNTAQRTIWFIDYGLVPNPNVAADNKDGLESGARTHGNLRMMREVFRSHDCIYTEVKIEDIGISWHLGDYDKALDGENHHAFDMFSIFEGPWELEDPSKLRVLACQPAPGRSARPRKPWAVRCHGHSSCQLCNAEKPVPRVRPSTIKKEGSESSTSISDSDLNFFD</sequence>
<feature type="compositionally biased region" description="Low complexity" evidence="1">
    <location>
        <begin position="403"/>
        <end position="417"/>
    </location>
</feature>
<dbReference type="InterPro" id="IPR045518">
    <property type="entry name" value="2EXR"/>
</dbReference>
<dbReference type="EMBL" id="PXOG01000364">
    <property type="protein sequence ID" value="RGP59774.1"/>
    <property type="molecule type" value="Genomic_DNA"/>
</dbReference>